<dbReference type="PANTHER" id="PTHR10849">
    <property type="entry name" value="NADH DEHYDROGENASE UBIQUINONE IRON-SULFUR PROTEIN 8, MITOCHONDRIAL"/>
    <property type="match status" value="1"/>
</dbReference>
<dbReference type="STRING" id="200324.A0A2N5SUC1"/>
<gene>
    <name evidence="12" type="ORF">PCANC_08070</name>
    <name evidence="11" type="ORF">PCANC_08854</name>
    <name evidence="13" type="ORF">PCASD_01308</name>
    <name evidence="10" type="ORF">PCASD_14992</name>
</gene>
<protein>
    <recommendedName>
        <fullName evidence="9">4Fe-4S ferredoxin-type domain-containing protein</fullName>
    </recommendedName>
</protein>
<evidence type="ECO:0000313" key="10">
    <source>
        <dbReference type="EMBL" id="PLW16826.1"/>
    </source>
</evidence>
<dbReference type="AlphaFoldDB" id="A0A2N5SUC1"/>
<keyword evidence="3" id="KW-0004">4Fe-4S</keyword>
<feature type="compositionally biased region" description="Pro residues" evidence="8">
    <location>
        <begin position="33"/>
        <end position="47"/>
    </location>
</feature>
<evidence type="ECO:0000256" key="7">
    <source>
        <dbReference type="ARBA" id="ARBA00023014"/>
    </source>
</evidence>
<evidence type="ECO:0000256" key="4">
    <source>
        <dbReference type="ARBA" id="ARBA00022723"/>
    </source>
</evidence>
<dbReference type="EMBL" id="PGCJ01000832">
    <property type="protein sequence ID" value="PLW18379.1"/>
    <property type="molecule type" value="Genomic_DNA"/>
</dbReference>
<keyword evidence="7" id="KW-0411">Iron-sulfur</keyword>
<dbReference type="GO" id="GO:0006120">
    <property type="term" value="P:mitochondrial electron transport, NADH to ubiquinone"/>
    <property type="evidence" value="ECO:0007669"/>
    <property type="project" value="TreeGrafter"/>
</dbReference>
<feature type="region of interest" description="Disordered" evidence="8">
    <location>
        <begin position="23"/>
        <end position="64"/>
    </location>
</feature>
<dbReference type="InterPro" id="IPR017900">
    <property type="entry name" value="4Fe4S_Fe_S_CS"/>
</dbReference>
<reference evidence="14 15" key="1">
    <citation type="submission" date="2017-11" db="EMBL/GenBank/DDBJ databases">
        <title>De novo assembly and phasing of dikaryotic genomes from two isolates of Puccinia coronata f. sp. avenae, the causal agent of oat crown rust.</title>
        <authorList>
            <person name="Miller M.E."/>
            <person name="Zhang Y."/>
            <person name="Omidvar V."/>
            <person name="Sperschneider J."/>
            <person name="Schwessinger B."/>
            <person name="Raley C."/>
            <person name="Palmer J.M."/>
            <person name="Garnica D."/>
            <person name="Upadhyaya N."/>
            <person name="Rathjen J."/>
            <person name="Taylor J.M."/>
            <person name="Park R.F."/>
            <person name="Dodds P.N."/>
            <person name="Hirsch C.D."/>
            <person name="Kianian S.F."/>
            <person name="Figueroa M."/>
        </authorList>
    </citation>
    <scope>NUCLEOTIDE SEQUENCE [LARGE SCALE GENOMIC DNA]</scope>
    <source>
        <strain evidence="11">12NC29</strain>
        <strain evidence="10">12SD80</strain>
    </source>
</reference>
<dbReference type="GO" id="GO:0016020">
    <property type="term" value="C:membrane"/>
    <property type="evidence" value="ECO:0007669"/>
    <property type="project" value="InterPro"/>
</dbReference>
<dbReference type="EMBL" id="PGCI01000763">
    <property type="protein sequence ID" value="PLW16826.1"/>
    <property type="molecule type" value="Genomic_DNA"/>
</dbReference>
<keyword evidence="5" id="KW-1278">Translocase</keyword>
<dbReference type="NCBIfam" id="NF004538">
    <property type="entry name" value="PRK05888.1-4"/>
    <property type="match status" value="1"/>
</dbReference>
<dbReference type="Pfam" id="PF12838">
    <property type="entry name" value="Fer4_7"/>
    <property type="match status" value="1"/>
</dbReference>
<dbReference type="Proteomes" id="UP000235392">
    <property type="component" value="Unassembled WGS sequence"/>
</dbReference>
<evidence type="ECO:0000256" key="6">
    <source>
        <dbReference type="ARBA" id="ARBA00023004"/>
    </source>
</evidence>
<evidence type="ECO:0000256" key="5">
    <source>
        <dbReference type="ARBA" id="ARBA00022967"/>
    </source>
</evidence>
<dbReference type="PROSITE" id="PS51379">
    <property type="entry name" value="4FE4S_FER_2"/>
    <property type="match status" value="2"/>
</dbReference>
<evidence type="ECO:0000313" key="14">
    <source>
        <dbReference type="Proteomes" id="UP000235388"/>
    </source>
</evidence>
<name>A0A2N5SUC1_9BASI</name>
<evidence type="ECO:0000256" key="1">
    <source>
        <dbReference type="ARBA" id="ARBA00001966"/>
    </source>
</evidence>
<dbReference type="EMBL" id="PGCJ01000125">
    <property type="protein sequence ID" value="PLW45736.1"/>
    <property type="molecule type" value="Genomic_DNA"/>
</dbReference>
<dbReference type="InterPro" id="IPR017896">
    <property type="entry name" value="4Fe4S_Fe-S-bd"/>
</dbReference>
<comment type="caution">
    <text evidence="10">The sequence shown here is derived from an EMBL/GenBank/DDBJ whole genome shotgun (WGS) entry which is preliminary data.</text>
</comment>
<dbReference type="PROSITE" id="PS00198">
    <property type="entry name" value="4FE4S_FER_1"/>
    <property type="match status" value="1"/>
</dbReference>
<dbReference type="HAMAP" id="MF_01351">
    <property type="entry name" value="NDH1_NuoI"/>
    <property type="match status" value="1"/>
</dbReference>
<dbReference type="OrthoDB" id="204405at2759"/>
<organism evidence="10 15">
    <name type="scientific">Puccinia coronata f. sp. avenae</name>
    <dbReference type="NCBI Taxonomy" id="200324"/>
    <lineage>
        <taxon>Eukaryota</taxon>
        <taxon>Fungi</taxon>
        <taxon>Dikarya</taxon>
        <taxon>Basidiomycota</taxon>
        <taxon>Pucciniomycotina</taxon>
        <taxon>Pucciniomycetes</taxon>
        <taxon>Pucciniales</taxon>
        <taxon>Pucciniaceae</taxon>
        <taxon>Puccinia</taxon>
    </lineage>
</organism>
<dbReference type="PANTHER" id="PTHR10849:SF20">
    <property type="entry name" value="NADH DEHYDROGENASE [UBIQUINONE] IRON-SULFUR PROTEIN 8, MITOCHONDRIAL"/>
    <property type="match status" value="1"/>
</dbReference>
<dbReference type="InterPro" id="IPR010226">
    <property type="entry name" value="NADH_quinone_OxRdtase_chainI"/>
</dbReference>
<evidence type="ECO:0000256" key="2">
    <source>
        <dbReference type="ARBA" id="ARBA00010277"/>
    </source>
</evidence>
<dbReference type="SUPFAM" id="SSF54862">
    <property type="entry name" value="4Fe-4S ferredoxins"/>
    <property type="match status" value="1"/>
</dbReference>
<keyword evidence="6" id="KW-0408">Iron</keyword>
<dbReference type="NCBIfam" id="NF004539">
    <property type="entry name" value="PRK05888.1-5"/>
    <property type="match status" value="1"/>
</dbReference>
<evidence type="ECO:0000313" key="12">
    <source>
        <dbReference type="EMBL" id="PLW45736.1"/>
    </source>
</evidence>
<dbReference type="EMBL" id="PGCI01000013">
    <property type="protein sequence ID" value="PLW49913.1"/>
    <property type="molecule type" value="Genomic_DNA"/>
</dbReference>
<feature type="domain" description="4Fe-4S ferredoxin-type" evidence="9">
    <location>
        <begin position="134"/>
        <end position="163"/>
    </location>
</feature>
<dbReference type="GO" id="GO:0051539">
    <property type="term" value="F:4 iron, 4 sulfur cluster binding"/>
    <property type="evidence" value="ECO:0007669"/>
    <property type="project" value="UniProtKB-KW"/>
</dbReference>
<evidence type="ECO:0000313" key="15">
    <source>
        <dbReference type="Proteomes" id="UP000235392"/>
    </source>
</evidence>
<dbReference type="FunFam" id="3.30.70.3270:FF:000001">
    <property type="entry name" value="NADH-quinone oxidoreductase subunit I 1"/>
    <property type="match status" value="1"/>
</dbReference>
<dbReference type="GO" id="GO:0046872">
    <property type="term" value="F:metal ion binding"/>
    <property type="evidence" value="ECO:0007669"/>
    <property type="project" value="UniProtKB-KW"/>
</dbReference>
<accession>A0A2N5SUC1</accession>
<dbReference type="NCBIfam" id="TIGR01971">
    <property type="entry name" value="NuoI"/>
    <property type="match status" value="1"/>
</dbReference>
<keyword evidence="14" id="KW-1185">Reference proteome</keyword>
<feature type="domain" description="4Fe-4S ferredoxin-type" evidence="9">
    <location>
        <begin position="173"/>
        <end position="202"/>
    </location>
</feature>
<dbReference type="GO" id="GO:0005739">
    <property type="term" value="C:mitochondrion"/>
    <property type="evidence" value="ECO:0007669"/>
    <property type="project" value="UniProtKB-ARBA"/>
</dbReference>
<comment type="similarity">
    <text evidence="2">Belongs to the complex I 23 kDa subunit family.</text>
</comment>
<evidence type="ECO:0000259" key="9">
    <source>
        <dbReference type="PROSITE" id="PS51379"/>
    </source>
</evidence>
<evidence type="ECO:0000313" key="13">
    <source>
        <dbReference type="EMBL" id="PLW49913.1"/>
    </source>
</evidence>
<dbReference type="Gene3D" id="3.30.70.3270">
    <property type="match status" value="1"/>
</dbReference>
<dbReference type="Proteomes" id="UP000235388">
    <property type="component" value="Unassembled WGS sequence"/>
</dbReference>
<keyword evidence="4" id="KW-0479">Metal-binding</keyword>
<evidence type="ECO:0000313" key="11">
    <source>
        <dbReference type="EMBL" id="PLW18379.1"/>
    </source>
</evidence>
<proteinExistence type="inferred from homology"/>
<evidence type="ECO:0000256" key="3">
    <source>
        <dbReference type="ARBA" id="ARBA00022485"/>
    </source>
</evidence>
<dbReference type="GO" id="GO:0032981">
    <property type="term" value="P:mitochondrial respiratory chain complex I assembly"/>
    <property type="evidence" value="ECO:0007669"/>
    <property type="project" value="TreeGrafter"/>
</dbReference>
<comment type="cofactor">
    <cofactor evidence="1">
        <name>[4Fe-4S] cluster</name>
        <dbReference type="ChEBI" id="CHEBI:49883"/>
    </cofactor>
</comment>
<dbReference type="GO" id="GO:0003954">
    <property type="term" value="F:NADH dehydrogenase activity"/>
    <property type="evidence" value="ECO:0007669"/>
    <property type="project" value="TreeGrafter"/>
</dbReference>
<evidence type="ECO:0000256" key="8">
    <source>
        <dbReference type="SAM" id="MobiDB-lite"/>
    </source>
</evidence>
<sequence length="242" mass="27196">MLSISSKRTGSLLLTARAFATTRPSQLAHPSPQRDPIPAPTQTPDLPPFHFGASSSDTAPDFNYKEPSPKPIVYKDYSKGPSALDKAARLFFLTEIARGMWVVLGQMFRPPYTIMYPFEKGPVSPRFRGEHALRRYASGEERCIACKLCEAICPAQAITIESETREDGSRRTTRYDIDMTKCIYCGFCQEACPVDAIVESQNTEYSTETREELLYNKEKLLANGDRMEAEIAANLHADHVYR</sequence>